<evidence type="ECO:0000256" key="4">
    <source>
        <dbReference type="ARBA" id="ARBA00022722"/>
    </source>
</evidence>
<dbReference type="InterPro" id="IPR001427">
    <property type="entry name" value="RNaseA"/>
</dbReference>
<dbReference type="InterPro" id="IPR023412">
    <property type="entry name" value="RNaseA_domain"/>
</dbReference>
<comment type="similarity">
    <text evidence="2 8">Belongs to the pancreatic ribonuclease family.</text>
</comment>
<dbReference type="GO" id="GO:0005576">
    <property type="term" value="C:extracellular region"/>
    <property type="evidence" value="ECO:0007669"/>
    <property type="project" value="UniProtKB-SubCell"/>
</dbReference>
<keyword evidence="9" id="KW-0472">Membrane</keyword>
<dbReference type="PANTHER" id="PTHR11437:SF10">
    <property type="entry name" value="ANGIOGENIN-RELATED"/>
    <property type="match status" value="1"/>
</dbReference>
<dbReference type="GO" id="GO:0003676">
    <property type="term" value="F:nucleic acid binding"/>
    <property type="evidence" value="ECO:0007669"/>
    <property type="project" value="InterPro"/>
</dbReference>
<dbReference type="SMART" id="SM00092">
    <property type="entry name" value="RNAse_Pc"/>
    <property type="match status" value="1"/>
</dbReference>
<keyword evidence="3" id="KW-0964">Secreted</keyword>
<proteinExistence type="inferred from homology"/>
<reference evidence="11" key="2">
    <citation type="submission" date="2025-09" db="UniProtKB">
        <authorList>
            <consortium name="Ensembl"/>
        </authorList>
    </citation>
    <scope>IDENTIFICATION</scope>
</reference>
<feature type="transmembrane region" description="Helical" evidence="9">
    <location>
        <begin position="161"/>
        <end position="181"/>
    </location>
</feature>
<organism evidence="11 12">
    <name type="scientific">Salvator merianae</name>
    <name type="common">Argentine black and white tegu</name>
    <name type="synonym">Tupinambis merianae</name>
    <dbReference type="NCBI Taxonomy" id="96440"/>
    <lineage>
        <taxon>Eukaryota</taxon>
        <taxon>Metazoa</taxon>
        <taxon>Chordata</taxon>
        <taxon>Craniata</taxon>
        <taxon>Vertebrata</taxon>
        <taxon>Euteleostomi</taxon>
        <taxon>Lepidosauria</taxon>
        <taxon>Squamata</taxon>
        <taxon>Bifurcata</taxon>
        <taxon>Unidentata</taxon>
        <taxon>Episquamata</taxon>
        <taxon>Laterata</taxon>
        <taxon>Teiioidea</taxon>
        <taxon>Teiidae</taxon>
        <taxon>Salvator</taxon>
    </lineage>
</organism>
<keyword evidence="7" id="KW-1015">Disulfide bond</keyword>
<evidence type="ECO:0000256" key="6">
    <source>
        <dbReference type="ARBA" id="ARBA00022801"/>
    </source>
</evidence>
<keyword evidence="12" id="KW-1185">Reference proteome</keyword>
<dbReference type="InterPro" id="IPR036816">
    <property type="entry name" value="RNaseA-like_dom_sf"/>
</dbReference>
<evidence type="ECO:0000256" key="3">
    <source>
        <dbReference type="ARBA" id="ARBA00022525"/>
    </source>
</evidence>
<keyword evidence="4 8" id="KW-0540">Nuclease</keyword>
<name>A0A8D0BDW1_SALMN</name>
<dbReference type="GO" id="GO:0004519">
    <property type="term" value="F:endonuclease activity"/>
    <property type="evidence" value="ECO:0007669"/>
    <property type="project" value="UniProtKB-KW"/>
</dbReference>
<dbReference type="Ensembl" id="ENSSMRT00000004632.1">
    <property type="protein sequence ID" value="ENSSMRP00000003907.1"/>
    <property type="gene ID" value="ENSSMRG00000003262.1"/>
</dbReference>
<sequence length="182" mass="20586">KESKSPRDFRRKHVTPLENIDNNQCNSEMQNKGIALTQHGCKPINTFIHAPESQVDQACVAGKPIAIDNLEYKRSSQKFRITNCRLSQSHTEDCKYVAENSDWRYIVVSCDQNNRPVHLAKTLRNEFIGKQGDISPSGDTDQDTHNAASALNARWFLRKGAFCVPCFAAAVLLFSAVFSWWL</sequence>
<evidence type="ECO:0000256" key="5">
    <source>
        <dbReference type="ARBA" id="ARBA00022759"/>
    </source>
</evidence>
<evidence type="ECO:0000256" key="2">
    <source>
        <dbReference type="ARBA" id="ARBA00005600"/>
    </source>
</evidence>
<dbReference type="SUPFAM" id="SSF54076">
    <property type="entry name" value="RNase A-like"/>
    <property type="match status" value="1"/>
</dbReference>
<reference evidence="11" key="1">
    <citation type="submission" date="2025-08" db="UniProtKB">
        <authorList>
            <consortium name="Ensembl"/>
        </authorList>
    </citation>
    <scope>IDENTIFICATION</scope>
</reference>
<dbReference type="AlphaFoldDB" id="A0A8D0BDW1"/>
<dbReference type="GO" id="GO:0050830">
    <property type="term" value="P:defense response to Gram-positive bacterium"/>
    <property type="evidence" value="ECO:0007669"/>
    <property type="project" value="TreeGrafter"/>
</dbReference>
<dbReference type="Pfam" id="PF00074">
    <property type="entry name" value="RnaseA"/>
    <property type="match status" value="1"/>
</dbReference>
<evidence type="ECO:0000256" key="1">
    <source>
        <dbReference type="ARBA" id="ARBA00004613"/>
    </source>
</evidence>
<evidence type="ECO:0000256" key="7">
    <source>
        <dbReference type="ARBA" id="ARBA00023157"/>
    </source>
</evidence>
<feature type="domain" description="Ribonuclease A-domain" evidence="10">
    <location>
        <begin position="1"/>
        <end position="123"/>
    </location>
</feature>
<dbReference type="GO" id="GO:0004540">
    <property type="term" value="F:RNA nuclease activity"/>
    <property type="evidence" value="ECO:0007669"/>
    <property type="project" value="TreeGrafter"/>
</dbReference>
<evidence type="ECO:0000259" key="10">
    <source>
        <dbReference type="SMART" id="SM00092"/>
    </source>
</evidence>
<evidence type="ECO:0000313" key="11">
    <source>
        <dbReference type="Ensembl" id="ENSSMRP00000003907.1"/>
    </source>
</evidence>
<evidence type="ECO:0000256" key="9">
    <source>
        <dbReference type="SAM" id="Phobius"/>
    </source>
</evidence>
<protein>
    <recommendedName>
        <fullName evidence="10">Ribonuclease A-domain domain-containing protein</fullName>
    </recommendedName>
</protein>
<evidence type="ECO:0000313" key="12">
    <source>
        <dbReference type="Proteomes" id="UP000694421"/>
    </source>
</evidence>
<keyword evidence="9" id="KW-1133">Transmembrane helix</keyword>
<dbReference type="OMA" id="NRCNSEM"/>
<dbReference type="PROSITE" id="PS00127">
    <property type="entry name" value="RNASE_PANCREATIC"/>
    <property type="match status" value="1"/>
</dbReference>
<dbReference type="Gene3D" id="3.10.130.10">
    <property type="entry name" value="Ribonuclease A-like domain"/>
    <property type="match status" value="1"/>
</dbReference>
<evidence type="ECO:0000256" key="8">
    <source>
        <dbReference type="RuleBase" id="RU000651"/>
    </source>
</evidence>
<keyword evidence="5 8" id="KW-0255">Endonuclease</keyword>
<dbReference type="Proteomes" id="UP000694421">
    <property type="component" value="Unplaced"/>
</dbReference>
<keyword evidence="9" id="KW-0812">Transmembrane</keyword>
<dbReference type="PANTHER" id="PTHR11437">
    <property type="entry name" value="RIBONUCLEASE"/>
    <property type="match status" value="1"/>
</dbReference>
<comment type="subcellular location">
    <subcellularLocation>
        <location evidence="1">Secreted</location>
    </subcellularLocation>
</comment>
<dbReference type="GO" id="GO:0016787">
    <property type="term" value="F:hydrolase activity"/>
    <property type="evidence" value="ECO:0007669"/>
    <property type="project" value="UniProtKB-KW"/>
</dbReference>
<accession>A0A8D0BDW1</accession>
<dbReference type="InterPro" id="IPR023411">
    <property type="entry name" value="RNaseA_AS"/>
</dbReference>
<keyword evidence="6 8" id="KW-0378">Hydrolase</keyword>
<dbReference type="GeneTree" id="ENSGT00960000191068"/>